<feature type="binding site" evidence="3">
    <location>
        <position position="114"/>
    </location>
    <ligand>
        <name>substrate</name>
    </ligand>
</feature>
<keyword evidence="3" id="KW-0862">Zinc</keyword>
<dbReference type="PANTHER" id="PTHR10907:SF47">
    <property type="entry name" value="REGUCALCIN"/>
    <property type="match status" value="1"/>
</dbReference>
<comment type="similarity">
    <text evidence="1">Belongs to the SMP-30/CGR1 family.</text>
</comment>
<feature type="binding site" evidence="3">
    <location>
        <position position="165"/>
    </location>
    <ligand>
        <name>a divalent metal cation</name>
        <dbReference type="ChEBI" id="CHEBI:60240"/>
    </ligand>
</feature>
<dbReference type="EMBL" id="ML220205">
    <property type="protein sequence ID" value="TGZ76180.1"/>
    <property type="molecule type" value="Genomic_DNA"/>
</dbReference>
<dbReference type="STRING" id="341454.A0A4S2MH55"/>
<evidence type="ECO:0000256" key="1">
    <source>
        <dbReference type="ARBA" id="ARBA00008853"/>
    </source>
</evidence>
<dbReference type="InterPro" id="IPR011042">
    <property type="entry name" value="6-blade_b-propeller_TolB-like"/>
</dbReference>
<dbReference type="PANTHER" id="PTHR10907">
    <property type="entry name" value="REGUCALCIN"/>
    <property type="match status" value="1"/>
</dbReference>
<proteinExistence type="inferred from homology"/>
<dbReference type="PRINTS" id="PR01790">
    <property type="entry name" value="SMP30FAMILY"/>
</dbReference>
<dbReference type="OrthoDB" id="423498at2759"/>
<dbReference type="SUPFAM" id="SSF63829">
    <property type="entry name" value="Calcium-dependent phosphotriesterase"/>
    <property type="match status" value="1"/>
</dbReference>
<feature type="binding site" evidence="3">
    <location>
        <position position="219"/>
    </location>
    <ligand>
        <name>a divalent metal cation</name>
        <dbReference type="ChEBI" id="CHEBI:60240"/>
    </ligand>
</feature>
<dbReference type="Gene3D" id="2.120.10.30">
    <property type="entry name" value="TolB, C-terminal domain"/>
    <property type="match status" value="1"/>
</dbReference>
<evidence type="ECO:0000256" key="2">
    <source>
        <dbReference type="PIRSR" id="PIRSR605511-1"/>
    </source>
</evidence>
<protein>
    <recommendedName>
        <fullName evidence="4">SMP-30/Gluconolactonase/LRE-like region domain-containing protein</fullName>
    </recommendedName>
</protein>
<dbReference type="FunCoup" id="A0A4S2MH55">
    <property type="interactions" value="38"/>
</dbReference>
<feature type="domain" description="SMP-30/Gluconolactonase/LRE-like region" evidence="4">
    <location>
        <begin position="21"/>
        <end position="277"/>
    </location>
</feature>
<organism evidence="5 6">
    <name type="scientific">Ascodesmis nigricans</name>
    <dbReference type="NCBI Taxonomy" id="341454"/>
    <lineage>
        <taxon>Eukaryota</taxon>
        <taxon>Fungi</taxon>
        <taxon>Dikarya</taxon>
        <taxon>Ascomycota</taxon>
        <taxon>Pezizomycotina</taxon>
        <taxon>Pezizomycetes</taxon>
        <taxon>Pezizales</taxon>
        <taxon>Ascodesmidaceae</taxon>
        <taxon>Ascodesmis</taxon>
    </lineage>
</organism>
<reference evidence="5 6" key="1">
    <citation type="submission" date="2019-04" db="EMBL/GenBank/DDBJ databases">
        <title>Comparative genomics and transcriptomics to analyze fruiting body development in filamentous ascomycetes.</title>
        <authorList>
            <consortium name="DOE Joint Genome Institute"/>
            <person name="Lutkenhaus R."/>
            <person name="Traeger S."/>
            <person name="Breuer J."/>
            <person name="Kuo A."/>
            <person name="Lipzen A."/>
            <person name="Pangilinan J."/>
            <person name="Dilworth D."/>
            <person name="Sandor L."/>
            <person name="Poggeler S."/>
            <person name="Barry K."/>
            <person name="Grigoriev I.V."/>
            <person name="Nowrousian M."/>
        </authorList>
    </citation>
    <scope>NUCLEOTIDE SEQUENCE [LARGE SCALE GENOMIC DNA]</scope>
    <source>
        <strain evidence="5 6">CBS 389.68</strain>
    </source>
</reference>
<dbReference type="InterPro" id="IPR013658">
    <property type="entry name" value="SGL"/>
</dbReference>
<name>A0A4S2MH55_9PEZI</name>
<dbReference type="AlphaFoldDB" id="A0A4S2MH55"/>
<accession>A0A4S2MH55</accession>
<comment type="cofactor">
    <cofactor evidence="3">
        <name>Zn(2+)</name>
        <dbReference type="ChEBI" id="CHEBI:29105"/>
    </cofactor>
    <text evidence="3">Binds 1 divalent metal cation per subunit.</text>
</comment>
<gene>
    <name evidence="5" type="ORF">EX30DRAFT_345114</name>
</gene>
<dbReference type="Proteomes" id="UP000298138">
    <property type="component" value="Unassembled WGS sequence"/>
</dbReference>
<evidence type="ECO:0000259" key="4">
    <source>
        <dbReference type="Pfam" id="PF08450"/>
    </source>
</evidence>
<evidence type="ECO:0000313" key="5">
    <source>
        <dbReference type="EMBL" id="TGZ76180.1"/>
    </source>
</evidence>
<dbReference type="InParanoid" id="A0A4S2MH55"/>
<dbReference type="Pfam" id="PF08450">
    <property type="entry name" value="SGL"/>
    <property type="match status" value="1"/>
</dbReference>
<dbReference type="InterPro" id="IPR005511">
    <property type="entry name" value="SMP-30"/>
</dbReference>
<evidence type="ECO:0000256" key="3">
    <source>
        <dbReference type="PIRSR" id="PIRSR605511-2"/>
    </source>
</evidence>
<sequence>MPTEVETITIEEPILRTSCALGEGPFFSLSTGKLRFVDIFRKEIHFFNPTTKDHTFHTVPDSVGVTADIRGSTDPNRFIVAAKLGFAVYDHSKPDALEYIAKVHDNSDDAEQLRFNDGAVDAKGRFWAGTISDFHVGEPENVGAIWKLDTDLKPVKVLSPITIPNGIAWSPDNKWMYLTDSMHPDRVMHKYPFDLEAGTLGDKPEDFFRLPEEIEGVIDGCAVDENGDVWAAVHDGEVVVQISGETGALKKVIRLKGAKKVTCPVFDGFGGMYVTTAGGGEDAESQVSGSLWKLNVGVKGLPKYEFAGKV</sequence>
<feature type="binding site" evidence="3">
    <location>
        <position position="23"/>
    </location>
    <ligand>
        <name>a divalent metal cation</name>
        <dbReference type="ChEBI" id="CHEBI:60240"/>
    </ligand>
</feature>
<feature type="binding site" evidence="3">
    <location>
        <position position="116"/>
    </location>
    <ligand>
        <name>substrate</name>
    </ligand>
</feature>
<dbReference type="GO" id="GO:0004341">
    <property type="term" value="F:gluconolactonase activity"/>
    <property type="evidence" value="ECO:0007669"/>
    <property type="project" value="TreeGrafter"/>
</dbReference>
<evidence type="ECO:0000313" key="6">
    <source>
        <dbReference type="Proteomes" id="UP000298138"/>
    </source>
</evidence>
<keyword evidence="6" id="KW-1185">Reference proteome</keyword>
<dbReference type="GO" id="GO:0005509">
    <property type="term" value="F:calcium ion binding"/>
    <property type="evidence" value="ECO:0007669"/>
    <property type="project" value="TreeGrafter"/>
</dbReference>
<feature type="active site" description="Proton donor/acceptor" evidence="2">
    <location>
        <position position="219"/>
    </location>
</feature>
<keyword evidence="3" id="KW-0479">Metal-binding</keyword>